<evidence type="ECO:0000256" key="1">
    <source>
        <dbReference type="ARBA" id="ARBA00022723"/>
    </source>
</evidence>
<keyword evidence="4" id="KW-0862">Zinc</keyword>
<dbReference type="GO" id="GO:0008270">
    <property type="term" value="F:zinc ion binding"/>
    <property type="evidence" value="ECO:0007669"/>
    <property type="project" value="UniProtKB-KW"/>
</dbReference>
<dbReference type="SUPFAM" id="SSF57667">
    <property type="entry name" value="beta-beta-alpha zinc fingers"/>
    <property type="match status" value="4"/>
</dbReference>
<name>A0AAV8ZB47_9CUCU</name>
<evidence type="ECO:0000256" key="4">
    <source>
        <dbReference type="ARBA" id="ARBA00022833"/>
    </source>
</evidence>
<keyword evidence="5" id="KW-0539">Nucleus</keyword>
<feature type="domain" description="C2H2-type" evidence="8">
    <location>
        <begin position="164"/>
        <end position="191"/>
    </location>
</feature>
<keyword evidence="10" id="KW-1185">Reference proteome</keyword>
<dbReference type="FunFam" id="3.30.160.60:FF:000624">
    <property type="entry name" value="zinc finger protein 697"/>
    <property type="match status" value="1"/>
</dbReference>
<comment type="caution">
    <text evidence="9">The sequence shown here is derived from an EMBL/GenBank/DDBJ whole genome shotgun (WGS) entry which is preliminary data.</text>
</comment>
<dbReference type="InterPro" id="IPR036236">
    <property type="entry name" value="Znf_C2H2_sf"/>
</dbReference>
<evidence type="ECO:0000256" key="5">
    <source>
        <dbReference type="ARBA" id="ARBA00023242"/>
    </source>
</evidence>
<gene>
    <name evidence="9" type="ORF">NQ318_008852</name>
</gene>
<dbReference type="EMBL" id="JAPWTK010000006">
    <property type="protein sequence ID" value="KAJ8961171.1"/>
    <property type="molecule type" value="Genomic_DNA"/>
</dbReference>
<feature type="domain" description="C2H2-type" evidence="8">
    <location>
        <begin position="107"/>
        <end position="134"/>
    </location>
</feature>
<dbReference type="PANTHER" id="PTHR24388">
    <property type="entry name" value="ZINC FINGER PROTEIN"/>
    <property type="match status" value="1"/>
</dbReference>
<accession>A0AAV8ZB47</accession>
<feature type="non-terminal residue" evidence="9">
    <location>
        <position position="1"/>
    </location>
</feature>
<sequence length="271" mass="31265">GNQSNSGDINSDIVSDVSLDNICIATEVANEEEIKIEIVGALSGTENNSHEISNEERNAQLLADSQPVNSDQDATAKTHPCPKCNKQFKRLANLKEHIMRHYNLRNFACNMCGKTFYKPFEVSLHMKTHTGERPFMCEYCTKTFSRAIVLRNHIRKEHVHVKRFMCEVCSKPFANSYRLKIHYRIHTGEKPFQCSECGRPFTMQSQLKSHIKYKHTKEKDNICNVCGKGFTARHTLNSHLRTHRGEKPKPMHECSQCGKKMHYHHAFENPY</sequence>
<dbReference type="Pfam" id="PF00096">
    <property type="entry name" value="zf-C2H2"/>
    <property type="match status" value="6"/>
</dbReference>
<keyword evidence="2" id="KW-0677">Repeat</keyword>
<dbReference type="GO" id="GO:0000978">
    <property type="term" value="F:RNA polymerase II cis-regulatory region sequence-specific DNA binding"/>
    <property type="evidence" value="ECO:0007669"/>
    <property type="project" value="TreeGrafter"/>
</dbReference>
<dbReference type="AlphaFoldDB" id="A0AAV8ZB47"/>
<evidence type="ECO:0000256" key="2">
    <source>
        <dbReference type="ARBA" id="ARBA00022737"/>
    </source>
</evidence>
<keyword evidence="1" id="KW-0479">Metal-binding</keyword>
<evidence type="ECO:0000256" key="3">
    <source>
        <dbReference type="ARBA" id="ARBA00022771"/>
    </source>
</evidence>
<evidence type="ECO:0000313" key="10">
    <source>
        <dbReference type="Proteomes" id="UP001162162"/>
    </source>
</evidence>
<dbReference type="PROSITE" id="PS00028">
    <property type="entry name" value="ZINC_FINGER_C2H2_1"/>
    <property type="match status" value="5"/>
</dbReference>
<evidence type="ECO:0000256" key="7">
    <source>
        <dbReference type="PROSITE-ProRule" id="PRU00042"/>
    </source>
</evidence>
<dbReference type="Proteomes" id="UP001162162">
    <property type="component" value="Unassembled WGS sequence"/>
</dbReference>
<keyword evidence="3 7" id="KW-0863">Zinc-finger</keyword>
<dbReference type="SMART" id="SM00355">
    <property type="entry name" value="ZnF_C2H2"/>
    <property type="match status" value="6"/>
</dbReference>
<evidence type="ECO:0000259" key="8">
    <source>
        <dbReference type="PROSITE" id="PS50157"/>
    </source>
</evidence>
<dbReference type="InterPro" id="IPR013087">
    <property type="entry name" value="Znf_C2H2_type"/>
</dbReference>
<dbReference type="GO" id="GO:0000981">
    <property type="term" value="F:DNA-binding transcription factor activity, RNA polymerase II-specific"/>
    <property type="evidence" value="ECO:0007669"/>
    <property type="project" value="TreeGrafter"/>
</dbReference>
<dbReference type="FunFam" id="3.30.160.60:FF:000230">
    <property type="entry name" value="Zinc finger protein 148"/>
    <property type="match status" value="1"/>
</dbReference>
<reference evidence="9" key="1">
    <citation type="journal article" date="2023" name="Insect Mol. Biol.">
        <title>Genome sequencing provides insights into the evolution of gene families encoding plant cell wall-degrading enzymes in longhorned beetles.</title>
        <authorList>
            <person name="Shin N.R."/>
            <person name="Okamura Y."/>
            <person name="Kirsch R."/>
            <person name="Pauchet Y."/>
        </authorList>
    </citation>
    <scope>NUCLEOTIDE SEQUENCE</scope>
    <source>
        <strain evidence="9">AMC_N1</strain>
    </source>
</reference>
<feature type="domain" description="C2H2-type" evidence="8">
    <location>
        <begin position="192"/>
        <end position="220"/>
    </location>
</feature>
<dbReference type="InterPro" id="IPR050527">
    <property type="entry name" value="Snail/Krueppel_Znf"/>
</dbReference>
<dbReference type="PANTHER" id="PTHR24388:SF53">
    <property type="entry name" value="CHORION TRANSCRIPTION FACTOR CF2-RELATED"/>
    <property type="match status" value="1"/>
</dbReference>
<dbReference type="FunFam" id="3.30.160.60:FF:000446">
    <property type="entry name" value="Zinc finger protein"/>
    <property type="match status" value="1"/>
</dbReference>
<protein>
    <recommendedName>
        <fullName evidence="8">C2H2-type domain-containing protein</fullName>
    </recommendedName>
</protein>
<feature type="domain" description="C2H2-type" evidence="8">
    <location>
        <begin position="79"/>
        <end position="106"/>
    </location>
</feature>
<dbReference type="GO" id="GO:0005634">
    <property type="term" value="C:nucleus"/>
    <property type="evidence" value="ECO:0007669"/>
    <property type="project" value="UniProtKB-ARBA"/>
</dbReference>
<organism evidence="9 10">
    <name type="scientific">Aromia moschata</name>
    <dbReference type="NCBI Taxonomy" id="1265417"/>
    <lineage>
        <taxon>Eukaryota</taxon>
        <taxon>Metazoa</taxon>
        <taxon>Ecdysozoa</taxon>
        <taxon>Arthropoda</taxon>
        <taxon>Hexapoda</taxon>
        <taxon>Insecta</taxon>
        <taxon>Pterygota</taxon>
        <taxon>Neoptera</taxon>
        <taxon>Endopterygota</taxon>
        <taxon>Coleoptera</taxon>
        <taxon>Polyphaga</taxon>
        <taxon>Cucujiformia</taxon>
        <taxon>Chrysomeloidea</taxon>
        <taxon>Cerambycidae</taxon>
        <taxon>Cerambycinae</taxon>
        <taxon>Callichromatini</taxon>
        <taxon>Aromia</taxon>
    </lineage>
</organism>
<proteinExistence type="inferred from homology"/>
<dbReference type="Gene3D" id="3.30.160.60">
    <property type="entry name" value="Classic Zinc Finger"/>
    <property type="match status" value="6"/>
</dbReference>
<dbReference type="FunFam" id="3.30.160.60:FF:000065">
    <property type="entry name" value="B-cell CLL/lymphoma 6, member B"/>
    <property type="match status" value="1"/>
</dbReference>
<feature type="domain" description="C2H2-type" evidence="8">
    <location>
        <begin position="221"/>
        <end position="248"/>
    </location>
</feature>
<evidence type="ECO:0000313" key="9">
    <source>
        <dbReference type="EMBL" id="KAJ8961171.1"/>
    </source>
</evidence>
<feature type="domain" description="C2H2-type" evidence="8">
    <location>
        <begin position="135"/>
        <end position="163"/>
    </location>
</feature>
<evidence type="ECO:0000256" key="6">
    <source>
        <dbReference type="ARBA" id="ARBA00037948"/>
    </source>
</evidence>
<comment type="similarity">
    <text evidence="6">Belongs to the snail C2H2-type zinc-finger protein family.</text>
</comment>
<dbReference type="PROSITE" id="PS50157">
    <property type="entry name" value="ZINC_FINGER_C2H2_2"/>
    <property type="match status" value="6"/>
</dbReference>